<organism evidence="1 2">
    <name type="scientific">Nocardia jinanensis</name>
    <dbReference type="NCBI Taxonomy" id="382504"/>
    <lineage>
        <taxon>Bacteria</taxon>
        <taxon>Bacillati</taxon>
        <taxon>Actinomycetota</taxon>
        <taxon>Actinomycetes</taxon>
        <taxon>Mycobacteriales</taxon>
        <taxon>Nocardiaceae</taxon>
        <taxon>Nocardia</taxon>
    </lineage>
</organism>
<accession>A0A917VZ02</accession>
<evidence type="ECO:0000313" key="1">
    <source>
        <dbReference type="EMBL" id="GGL46846.1"/>
    </source>
</evidence>
<evidence type="ECO:0000313" key="2">
    <source>
        <dbReference type="Proteomes" id="UP000638263"/>
    </source>
</evidence>
<reference evidence="1" key="1">
    <citation type="journal article" date="2014" name="Int. J. Syst. Evol. Microbiol.">
        <title>Complete genome sequence of Corynebacterium casei LMG S-19264T (=DSM 44701T), isolated from a smear-ripened cheese.</title>
        <authorList>
            <consortium name="US DOE Joint Genome Institute (JGI-PGF)"/>
            <person name="Walter F."/>
            <person name="Albersmeier A."/>
            <person name="Kalinowski J."/>
            <person name="Ruckert C."/>
        </authorList>
    </citation>
    <scope>NUCLEOTIDE SEQUENCE</scope>
    <source>
        <strain evidence="1">CGMCC 4.3508</strain>
    </source>
</reference>
<dbReference type="EMBL" id="BMMH01000045">
    <property type="protein sequence ID" value="GGL46846.1"/>
    <property type="molecule type" value="Genomic_DNA"/>
</dbReference>
<dbReference type="Proteomes" id="UP000638263">
    <property type="component" value="Unassembled WGS sequence"/>
</dbReference>
<sequence>MTVDGEISDKIIDAVAAVPGLRPAAPIAREHAGWWPFDPRRYAVGVTATVVEVRVVATALPLAPLLDNLVATLGPLLSGTRWESAELRLMVTELDASALTTGGDPDHDTGT</sequence>
<keyword evidence="2" id="KW-1185">Reference proteome</keyword>
<name>A0A917VZ02_9NOCA</name>
<gene>
    <name evidence="1" type="ORF">GCM10011588_72150</name>
</gene>
<dbReference type="RefSeq" id="WP_062997310.1">
    <property type="nucleotide sequence ID" value="NZ_BMMH01000045.1"/>
</dbReference>
<proteinExistence type="predicted"/>
<reference evidence="1" key="2">
    <citation type="submission" date="2020-09" db="EMBL/GenBank/DDBJ databases">
        <authorList>
            <person name="Sun Q."/>
            <person name="Zhou Y."/>
        </authorList>
    </citation>
    <scope>NUCLEOTIDE SEQUENCE</scope>
    <source>
        <strain evidence="1">CGMCC 4.3508</strain>
    </source>
</reference>
<comment type="caution">
    <text evidence="1">The sequence shown here is derived from an EMBL/GenBank/DDBJ whole genome shotgun (WGS) entry which is preliminary data.</text>
</comment>
<protein>
    <submittedName>
        <fullName evidence="1">Uncharacterized protein</fullName>
    </submittedName>
</protein>
<dbReference type="AlphaFoldDB" id="A0A917VZ02"/>